<organism evidence="1 2">
    <name type="scientific">Ancylobacter novellus (strain ATCC 8093 / DSM 506 / JCM 20403 / CCM 1077 / IAM 12100 / NBRC 12443 / NCIMB 10456)</name>
    <name type="common">Starkeya novella</name>
    <dbReference type="NCBI Taxonomy" id="639283"/>
    <lineage>
        <taxon>Bacteria</taxon>
        <taxon>Pseudomonadati</taxon>
        <taxon>Pseudomonadota</taxon>
        <taxon>Alphaproteobacteria</taxon>
        <taxon>Hyphomicrobiales</taxon>
        <taxon>Xanthobacteraceae</taxon>
        <taxon>Ancylobacter</taxon>
    </lineage>
</organism>
<evidence type="ECO:0000313" key="2">
    <source>
        <dbReference type="Proteomes" id="UP000006633"/>
    </source>
</evidence>
<dbReference type="Proteomes" id="UP000006633">
    <property type="component" value="Chromosome"/>
</dbReference>
<dbReference type="STRING" id="639283.Snov_0029"/>
<sequence length="443" mass="46774">MPVSLTVTGGAMRLRTALPGHDPEDENTDERYLTFDSFWGGTLRLLANNVVSAASLANLTVTYPAGADGPITRRCKVLPSAGENATRPTLAWARRGAGSVTYRSGGVDTPTGYQRGYRQCGVTLRTNSILLSPQLAGVDYVYFVFGNNGTAAEGSGGNGVIIGDHDLHGVGLHASRLGFNVDTATLAEMAVSTRKNVFQIFETGTVTLTGTALTDPLADPNVNSFALPAAFVDLAGSYPHYPPVIAYSVGNSEQVNCSVFWINASRLLILGTADFSTPVRFAVVASDPAYQGGVDSATGIVRLDITGDYVRVSKHNIGIDAAGIADLVFDSDRLTPRLKGFSAVGASQGSGFFNLPSPPPVGAGPPFNFFILWDPQIGEWWCGCGNVAYFDVLGFFQTVGVWGYSGHAPAGWVANRTQCGWFRPGSWGSAPGFTATMNVSDFS</sequence>
<dbReference type="KEGG" id="sno:Snov_0029"/>
<proteinExistence type="predicted"/>
<dbReference type="EMBL" id="CP002026">
    <property type="protein sequence ID" value="ADH87366.1"/>
    <property type="molecule type" value="Genomic_DNA"/>
</dbReference>
<dbReference type="HOGENOM" id="CLU_618062_0_0_5"/>
<evidence type="ECO:0000313" key="1">
    <source>
        <dbReference type="EMBL" id="ADH87366.1"/>
    </source>
</evidence>
<gene>
    <name evidence="1" type="ordered locus">Snov_0029</name>
</gene>
<reference evidence="1 2" key="1">
    <citation type="journal article" date="2012" name="Stand. Genomic Sci.">
        <title>Complete genome sequence of the facultatively chemolithoautotrophic and methylotrophic alpha Proteobacterium Starkeya novella type strain (ATCC 8093(T)).</title>
        <authorList>
            <person name="Kappler U."/>
            <person name="Davenport K."/>
            <person name="Beatson S."/>
            <person name="Lucas S."/>
            <person name="Lapidus A."/>
            <person name="Copeland A."/>
            <person name="Berry K.W."/>
            <person name="Glavina Del Rio T."/>
            <person name="Hammon N."/>
            <person name="Dalin E."/>
            <person name="Tice H."/>
            <person name="Pitluck S."/>
            <person name="Richardson P."/>
            <person name="Bruce D."/>
            <person name="Goodwin L.A."/>
            <person name="Han C."/>
            <person name="Tapia R."/>
            <person name="Detter J.C."/>
            <person name="Chang Y.J."/>
            <person name="Jeffries C.D."/>
            <person name="Land M."/>
            <person name="Hauser L."/>
            <person name="Kyrpides N.C."/>
            <person name="Goker M."/>
            <person name="Ivanova N."/>
            <person name="Klenk H.P."/>
            <person name="Woyke T."/>
        </authorList>
    </citation>
    <scope>NUCLEOTIDE SEQUENCE [LARGE SCALE GENOMIC DNA]</scope>
    <source>
        <strain evidence="2">ATCC 8093 / DSM 506 / JCM 20403 / CCM 1077 / IAM 12100 / NBRC 12443 / NCIMB 10456</strain>
    </source>
</reference>
<protein>
    <submittedName>
        <fullName evidence="1">Uncharacterized protein</fullName>
    </submittedName>
</protein>
<dbReference type="AlphaFoldDB" id="D6ZZV2"/>
<keyword evidence="2" id="KW-1185">Reference proteome</keyword>
<accession>D6ZZV2</accession>
<name>D6ZZV2_ANCN5</name>